<comment type="similarity">
    <text evidence="2 6">Belongs to the acyl-CoA dehydrogenase family.</text>
</comment>
<dbReference type="InterPro" id="IPR036250">
    <property type="entry name" value="AcylCo_DH-like_C"/>
</dbReference>
<dbReference type="Gene3D" id="1.20.140.10">
    <property type="entry name" value="Butyryl-CoA Dehydrogenase, subunit A, domain 3"/>
    <property type="match status" value="1"/>
</dbReference>
<evidence type="ECO:0000256" key="1">
    <source>
        <dbReference type="ARBA" id="ARBA00001974"/>
    </source>
</evidence>
<comment type="cofactor">
    <cofactor evidence="1 6">
        <name>FAD</name>
        <dbReference type="ChEBI" id="CHEBI:57692"/>
    </cofactor>
</comment>
<dbReference type="InterPro" id="IPR009100">
    <property type="entry name" value="AcylCoA_DH/oxidase_NM_dom_sf"/>
</dbReference>
<dbReference type="AlphaFoldDB" id="A0A4Q2TZZ8"/>
<sequence>MDFTPTDERRMLADTLGRYLATEYDFEARKRAMAAPDGFSRAAWAGMAELGVVGALFDEAAGGFGGAGFDVGTVFEALGRSIVVEPFLGTLLAGRLLAAGGADGELLASIIDGSTLATAALFEADGRYDAMRVAMRAERSGEDWVLTGTKAVVPMLEAADVVVVSARTGGQGAAEAGISLFAVRRGAPGVEVRGYGLIDGARGGELRLDGARLDASCLVGPEGGAAPLIEAALAAGVVALSYEALGAMGAARDATLDYLRTRVQFGAPIGKSQVLQHRMATVEIEIEQARSAAINAAASLDGDRHTRERAVSAAKYTIGRVGTLVAEEAIQMHGGIGMTWELPLSHYAKRIVMIDHQLGDEDYHLQRYIDLGQRGSPAITPQDLAS</sequence>
<organism evidence="10 11">
    <name type="scientific">Lichenibacterium minor</name>
    <dbReference type="NCBI Taxonomy" id="2316528"/>
    <lineage>
        <taxon>Bacteria</taxon>
        <taxon>Pseudomonadati</taxon>
        <taxon>Pseudomonadota</taxon>
        <taxon>Alphaproteobacteria</taxon>
        <taxon>Hyphomicrobiales</taxon>
        <taxon>Lichenihabitantaceae</taxon>
        <taxon>Lichenibacterium</taxon>
    </lineage>
</organism>
<keyword evidence="3 6" id="KW-0285">Flavoprotein</keyword>
<feature type="domain" description="Acyl-CoA oxidase/dehydrogenase middle" evidence="8">
    <location>
        <begin position="120"/>
        <end position="197"/>
    </location>
</feature>
<dbReference type="CDD" id="cd00567">
    <property type="entry name" value="ACAD"/>
    <property type="match status" value="1"/>
</dbReference>
<dbReference type="InterPro" id="IPR046373">
    <property type="entry name" value="Acyl-CoA_Oxase/DH_mid-dom_sf"/>
</dbReference>
<dbReference type="Pfam" id="PF00441">
    <property type="entry name" value="Acyl-CoA_dh_1"/>
    <property type="match status" value="1"/>
</dbReference>
<dbReference type="InterPro" id="IPR009075">
    <property type="entry name" value="AcylCo_DH/oxidase_C"/>
</dbReference>
<dbReference type="Proteomes" id="UP000290759">
    <property type="component" value="Unassembled WGS sequence"/>
</dbReference>
<keyword evidence="5 6" id="KW-0560">Oxidoreductase</keyword>
<dbReference type="Pfam" id="PF02770">
    <property type="entry name" value="Acyl-CoA_dh_M"/>
    <property type="match status" value="1"/>
</dbReference>
<protein>
    <submittedName>
        <fullName evidence="10">Pimeloyl-CoA dehydrogenase small subunit</fullName>
    </submittedName>
</protein>
<dbReference type="PANTHER" id="PTHR43884:SF20">
    <property type="entry name" value="ACYL-COA DEHYDROGENASE FADE28"/>
    <property type="match status" value="1"/>
</dbReference>
<comment type="caution">
    <text evidence="10">The sequence shown here is derived from an EMBL/GenBank/DDBJ whole genome shotgun (WGS) entry which is preliminary data.</text>
</comment>
<name>A0A4Q2TZZ8_9HYPH</name>
<feature type="domain" description="Acyl-CoA dehydrogenase/oxidase N-terminal" evidence="9">
    <location>
        <begin position="6"/>
        <end position="82"/>
    </location>
</feature>
<dbReference type="InterPro" id="IPR013786">
    <property type="entry name" value="AcylCoA_DH/ox_N"/>
</dbReference>
<evidence type="ECO:0000256" key="4">
    <source>
        <dbReference type="ARBA" id="ARBA00022827"/>
    </source>
</evidence>
<evidence type="ECO:0000259" key="8">
    <source>
        <dbReference type="Pfam" id="PF02770"/>
    </source>
</evidence>
<reference evidence="10 11" key="2">
    <citation type="submission" date="2019-02" db="EMBL/GenBank/DDBJ databases">
        <title>'Lichenibacterium ramalinii' gen. nov. sp. nov., 'Lichenibacterium minor' gen. nov. sp. nov.</title>
        <authorList>
            <person name="Pankratov T."/>
        </authorList>
    </citation>
    <scope>NUCLEOTIDE SEQUENCE [LARGE SCALE GENOMIC DNA]</scope>
    <source>
        <strain evidence="10 11">RmlP026</strain>
    </source>
</reference>
<dbReference type="Pfam" id="PF02771">
    <property type="entry name" value="Acyl-CoA_dh_N"/>
    <property type="match status" value="1"/>
</dbReference>
<dbReference type="GO" id="GO:0050660">
    <property type="term" value="F:flavin adenine dinucleotide binding"/>
    <property type="evidence" value="ECO:0007669"/>
    <property type="project" value="InterPro"/>
</dbReference>
<dbReference type="GO" id="GO:0003995">
    <property type="term" value="F:acyl-CoA dehydrogenase activity"/>
    <property type="evidence" value="ECO:0007669"/>
    <property type="project" value="TreeGrafter"/>
</dbReference>
<dbReference type="EMBL" id="QYBB01000042">
    <property type="protein sequence ID" value="RYC29733.1"/>
    <property type="molecule type" value="Genomic_DNA"/>
</dbReference>
<reference evidence="10 11" key="1">
    <citation type="submission" date="2018-12" db="EMBL/GenBank/DDBJ databases">
        <authorList>
            <person name="Grouzdev D.S."/>
            <person name="Krutkina M.S."/>
        </authorList>
    </citation>
    <scope>NUCLEOTIDE SEQUENCE [LARGE SCALE GENOMIC DNA]</scope>
    <source>
        <strain evidence="10 11">RmlP026</strain>
    </source>
</reference>
<dbReference type="InterPro" id="IPR037069">
    <property type="entry name" value="AcylCoA_DH/ox_N_sf"/>
</dbReference>
<dbReference type="OrthoDB" id="9775090at2"/>
<keyword evidence="11" id="KW-1185">Reference proteome</keyword>
<dbReference type="PANTHER" id="PTHR43884">
    <property type="entry name" value="ACYL-COA DEHYDROGENASE"/>
    <property type="match status" value="1"/>
</dbReference>
<evidence type="ECO:0000313" key="10">
    <source>
        <dbReference type="EMBL" id="RYC29733.1"/>
    </source>
</evidence>
<dbReference type="Gene3D" id="2.40.110.10">
    <property type="entry name" value="Butyryl-CoA Dehydrogenase, subunit A, domain 2"/>
    <property type="match status" value="1"/>
</dbReference>
<dbReference type="SUPFAM" id="SSF47203">
    <property type="entry name" value="Acyl-CoA dehydrogenase C-terminal domain-like"/>
    <property type="match status" value="1"/>
</dbReference>
<accession>A0A4Q2TZZ8</accession>
<evidence type="ECO:0000313" key="11">
    <source>
        <dbReference type="Proteomes" id="UP000290759"/>
    </source>
</evidence>
<gene>
    <name evidence="10" type="ORF">D3273_22605</name>
</gene>
<feature type="domain" description="Acyl-CoA dehydrogenase/oxidase C-terminal" evidence="7">
    <location>
        <begin position="229"/>
        <end position="352"/>
    </location>
</feature>
<evidence type="ECO:0000256" key="3">
    <source>
        <dbReference type="ARBA" id="ARBA00022630"/>
    </source>
</evidence>
<evidence type="ECO:0000256" key="5">
    <source>
        <dbReference type="ARBA" id="ARBA00023002"/>
    </source>
</evidence>
<evidence type="ECO:0000256" key="2">
    <source>
        <dbReference type="ARBA" id="ARBA00009347"/>
    </source>
</evidence>
<dbReference type="Gene3D" id="1.10.540.10">
    <property type="entry name" value="Acyl-CoA dehydrogenase/oxidase, N-terminal domain"/>
    <property type="match status" value="1"/>
</dbReference>
<keyword evidence="4 6" id="KW-0274">FAD</keyword>
<evidence type="ECO:0000256" key="6">
    <source>
        <dbReference type="RuleBase" id="RU362125"/>
    </source>
</evidence>
<dbReference type="SUPFAM" id="SSF56645">
    <property type="entry name" value="Acyl-CoA dehydrogenase NM domain-like"/>
    <property type="match status" value="1"/>
</dbReference>
<evidence type="ECO:0000259" key="7">
    <source>
        <dbReference type="Pfam" id="PF00441"/>
    </source>
</evidence>
<proteinExistence type="inferred from homology"/>
<evidence type="ECO:0000259" key="9">
    <source>
        <dbReference type="Pfam" id="PF02771"/>
    </source>
</evidence>
<dbReference type="InterPro" id="IPR006091">
    <property type="entry name" value="Acyl-CoA_Oxase/DH_mid-dom"/>
</dbReference>